<proteinExistence type="predicted"/>
<keyword evidence="2" id="KW-1185">Reference proteome</keyword>
<evidence type="ECO:0000313" key="1">
    <source>
        <dbReference type="EMBL" id="KAI0523329.1"/>
    </source>
</evidence>
<dbReference type="AlphaFoldDB" id="A0A8T3C1V8"/>
<dbReference type="EMBL" id="JAGYWB010000005">
    <property type="protein sequence ID" value="KAI0523329.1"/>
    <property type="molecule type" value="Genomic_DNA"/>
</dbReference>
<comment type="caution">
    <text evidence="1">The sequence shown here is derived from an EMBL/GenBank/DDBJ whole genome shotgun (WGS) entry which is preliminary data.</text>
</comment>
<dbReference type="Proteomes" id="UP000829196">
    <property type="component" value="Unassembled WGS sequence"/>
</dbReference>
<name>A0A8T3C1V8_DENNO</name>
<gene>
    <name evidence="1" type="ORF">KFK09_005724</name>
</gene>
<sequence>MNESNPISQINDPKFSYHEFIVKSYLPLSSVVCAQILFANHLSSKIIQPTCKLLPSKIIHKIHDELDTNLFTHIEMVIIG</sequence>
<evidence type="ECO:0000313" key="2">
    <source>
        <dbReference type="Proteomes" id="UP000829196"/>
    </source>
</evidence>
<reference evidence="1" key="1">
    <citation type="journal article" date="2022" name="Front. Genet.">
        <title>Chromosome-Scale Assembly of the Dendrobium nobile Genome Provides Insights Into the Molecular Mechanism of the Biosynthesis of the Medicinal Active Ingredient of Dendrobium.</title>
        <authorList>
            <person name="Xu Q."/>
            <person name="Niu S.-C."/>
            <person name="Li K.-L."/>
            <person name="Zheng P.-J."/>
            <person name="Zhang X.-J."/>
            <person name="Jia Y."/>
            <person name="Liu Y."/>
            <person name="Niu Y.-X."/>
            <person name="Yu L.-H."/>
            <person name="Chen D.-F."/>
            <person name="Zhang G.-Q."/>
        </authorList>
    </citation>
    <scope>NUCLEOTIDE SEQUENCE</scope>
    <source>
        <tissue evidence="1">Leaf</tissue>
    </source>
</reference>
<protein>
    <submittedName>
        <fullName evidence="1">Uncharacterized protein</fullName>
    </submittedName>
</protein>
<dbReference type="SMR" id="A0A8T3C1V8"/>
<organism evidence="1 2">
    <name type="scientific">Dendrobium nobile</name>
    <name type="common">Orchid</name>
    <dbReference type="NCBI Taxonomy" id="94219"/>
    <lineage>
        <taxon>Eukaryota</taxon>
        <taxon>Viridiplantae</taxon>
        <taxon>Streptophyta</taxon>
        <taxon>Embryophyta</taxon>
        <taxon>Tracheophyta</taxon>
        <taxon>Spermatophyta</taxon>
        <taxon>Magnoliopsida</taxon>
        <taxon>Liliopsida</taxon>
        <taxon>Asparagales</taxon>
        <taxon>Orchidaceae</taxon>
        <taxon>Epidendroideae</taxon>
        <taxon>Malaxideae</taxon>
        <taxon>Dendrobiinae</taxon>
        <taxon>Dendrobium</taxon>
    </lineage>
</organism>
<accession>A0A8T3C1V8</accession>